<dbReference type="STRING" id="917.SAMN05216326_12032"/>
<dbReference type="GO" id="GO:0008902">
    <property type="term" value="F:hydroxymethylpyrimidine kinase activity"/>
    <property type="evidence" value="ECO:0007669"/>
    <property type="project" value="UniProtKB-EC"/>
</dbReference>
<dbReference type="RefSeq" id="WP_090628518.1">
    <property type="nucleotide sequence ID" value="NZ_FOCP01000004.1"/>
</dbReference>
<dbReference type="SUPFAM" id="SSF53613">
    <property type="entry name" value="Ribokinase-like"/>
    <property type="match status" value="1"/>
</dbReference>
<dbReference type="Pfam" id="PF08543">
    <property type="entry name" value="Phos_pyr_kin"/>
    <property type="match status" value="1"/>
</dbReference>
<dbReference type="EMBL" id="FOCP01000004">
    <property type="protein sequence ID" value="SEM92968.1"/>
    <property type="molecule type" value="Genomic_DNA"/>
</dbReference>
<protein>
    <recommendedName>
        <fullName evidence="2">hydroxymethylpyrimidine kinase</fullName>
        <ecNumber evidence="2">2.7.1.49</ecNumber>
    </recommendedName>
</protein>
<evidence type="ECO:0000313" key="4">
    <source>
        <dbReference type="EMBL" id="SEM92968.1"/>
    </source>
</evidence>
<dbReference type="Proteomes" id="UP000199459">
    <property type="component" value="Unassembled WGS sequence"/>
</dbReference>
<dbReference type="Gene3D" id="3.40.1190.20">
    <property type="match status" value="1"/>
</dbReference>
<proteinExistence type="predicted"/>
<keyword evidence="4" id="KW-0808">Transferase</keyword>
<reference evidence="4 5" key="1">
    <citation type="submission" date="2016-10" db="EMBL/GenBank/DDBJ databases">
        <authorList>
            <person name="de Groot N.N."/>
        </authorList>
    </citation>
    <scope>NUCLEOTIDE SEQUENCE [LARGE SCALE GENOMIC DNA]</scope>
    <source>
        <strain evidence="4 5">Nm22</strain>
    </source>
</reference>
<name>A0A1H8CFB2_9PROT</name>
<dbReference type="GO" id="GO:0008972">
    <property type="term" value="F:phosphomethylpyrimidine kinase activity"/>
    <property type="evidence" value="ECO:0007669"/>
    <property type="project" value="InterPro"/>
</dbReference>
<dbReference type="GO" id="GO:0009228">
    <property type="term" value="P:thiamine biosynthetic process"/>
    <property type="evidence" value="ECO:0007669"/>
    <property type="project" value="InterPro"/>
</dbReference>
<evidence type="ECO:0000313" key="5">
    <source>
        <dbReference type="Proteomes" id="UP000199459"/>
    </source>
</evidence>
<dbReference type="PANTHER" id="PTHR20858:SF17">
    <property type="entry name" value="HYDROXYMETHYLPYRIMIDINE_PHOSPHOMETHYLPYRIMIDINE KINASE THI20-RELATED"/>
    <property type="match status" value="1"/>
</dbReference>
<sequence length="285" mass="30745">MSQPPPNVLSFASSDSSCGAGSQADIMTIASMGCHPLSVITALTVQDTSGVHDLLPLEPDWVERQTRTILNDIPVHAFKLGLLGSDAIINVIAEILLDYPDIPVVMDPVLASGRGDELTTEIMIKSIRKLLLPRVTLLTPNSLEARRLAFADEVDTASSHSHSLDACASRLLDTGCDFVLITGTHEHTAQVTNSLYTRGRLIRTDNWKRLPHSYHGSGCTLASAIAASIASGQTIIDSVIAAQSYTWGALSAGFQPGLGQYIPDRHFRNSIKEQTTCTQQNIEEQ</sequence>
<evidence type="ECO:0000256" key="1">
    <source>
        <dbReference type="ARBA" id="ARBA00004948"/>
    </source>
</evidence>
<evidence type="ECO:0000259" key="3">
    <source>
        <dbReference type="Pfam" id="PF08543"/>
    </source>
</evidence>
<dbReference type="EC" id="2.7.1.49" evidence="2"/>
<dbReference type="GO" id="GO:0005829">
    <property type="term" value="C:cytosol"/>
    <property type="evidence" value="ECO:0007669"/>
    <property type="project" value="TreeGrafter"/>
</dbReference>
<dbReference type="InterPro" id="IPR013749">
    <property type="entry name" value="PM/HMP-P_kinase-1"/>
</dbReference>
<dbReference type="GO" id="GO:0009229">
    <property type="term" value="P:thiamine diphosphate biosynthetic process"/>
    <property type="evidence" value="ECO:0007669"/>
    <property type="project" value="UniProtKB-UniPathway"/>
</dbReference>
<dbReference type="UniPathway" id="UPA00060">
    <property type="reaction ID" value="UER00138"/>
</dbReference>
<organism evidence="4 5">
    <name type="scientific">Nitrosomonas marina</name>
    <dbReference type="NCBI Taxonomy" id="917"/>
    <lineage>
        <taxon>Bacteria</taxon>
        <taxon>Pseudomonadati</taxon>
        <taxon>Pseudomonadota</taxon>
        <taxon>Betaproteobacteria</taxon>
        <taxon>Nitrosomonadales</taxon>
        <taxon>Nitrosomonadaceae</taxon>
        <taxon>Nitrosomonas</taxon>
    </lineage>
</organism>
<accession>A0A1H8CFB2</accession>
<dbReference type="CDD" id="cd01169">
    <property type="entry name" value="HMPP_kinase"/>
    <property type="match status" value="1"/>
</dbReference>
<dbReference type="OrthoDB" id="9810880at2"/>
<comment type="pathway">
    <text evidence="1">Cofactor biosynthesis; thiamine diphosphate biosynthesis.</text>
</comment>
<gene>
    <name evidence="4" type="ORF">SAMN05216325_104148</name>
</gene>
<dbReference type="InterPro" id="IPR029056">
    <property type="entry name" value="Ribokinase-like"/>
</dbReference>
<dbReference type="InterPro" id="IPR004399">
    <property type="entry name" value="HMP/HMP-P_kinase_dom"/>
</dbReference>
<dbReference type="PANTHER" id="PTHR20858">
    <property type="entry name" value="PHOSPHOMETHYLPYRIMIDINE KINASE"/>
    <property type="match status" value="1"/>
</dbReference>
<evidence type="ECO:0000256" key="2">
    <source>
        <dbReference type="ARBA" id="ARBA00012135"/>
    </source>
</evidence>
<feature type="domain" description="Pyridoxamine kinase/Phosphomethylpyrimidine kinase" evidence="3">
    <location>
        <begin position="15"/>
        <end position="260"/>
    </location>
</feature>
<dbReference type="AlphaFoldDB" id="A0A1H8CFB2"/>
<keyword evidence="4" id="KW-0418">Kinase</keyword>